<evidence type="ECO:0000313" key="3">
    <source>
        <dbReference type="Proteomes" id="UP000465810"/>
    </source>
</evidence>
<proteinExistence type="inferred from homology"/>
<dbReference type="GO" id="GO:0048038">
    <property type="term" value="F:quinone binding"/>
    <property type="evidence" value="ECO:0007669"/>
    <property type="project" value="TreeGrafter"/>
</dbReference>
<dbReference type="Gene3D" id="3.40.50.720">
    <property type="entry name" value="NAD(P)-binding Rossmann-like Domain"/>
    <property type="match status" value="1"/>
</dbReference>
<dbReference type="InterPro" id="IPR036291">
    <property type="entry name" value="NAD(P)-bd_dom_sf"/>
</dbReference>
<protein>
    <submittedName>
        <fullName evidence="2">SDR family oxidoreductase</fullName>
    </submittedName>
</protein>
<comment type="caution">
    <text evidence="2">The sequence shown here is derived from an EMBL/GenBank/DDBJ whole genome shotgun (WGS) entry which is preliminary data.</text>
</comment>
<keyword evidence="3" id="KW-1185">Reference proteome</keyword>
<gene>
    <name evidence="2" type="ORF">GR702_08080</name>
</gene>
<dbReference type="Pfam" id="PF13561">
    <property type="entry name" value="adh_short_C2"/>
    <property type="match status" value="1"/>
</dbReference>
<dbReference type="PANTHER" id="PTHR42760">
    <property type="entry name" value="SHORT-CHAIN DEHYDROGENASES/REDUCTASES FAMILY MEMBER"/>
    <property type="match status" value="1"/>
</dbReference>
<dbReference type="Proteomes" id="UP000465810">
    <property type="component" value="Unassembled WGS sequence"/>
</dbReference>
<dbReference type="FunFam" id="3.40.50.720:FF:000084">
    <property type="entry name" value="Short-chain dehydrogenase reductase"/>
    <property type="match status" value="1"/>
</dbReference>
<evidence type="ECO:0000256" key="1">
    <source>
        <dbReference type="ARBA" id="ARBA00006484"/>
    </source>
</evidence>
<dbReference type="PRINTS" id="PR00080">
    <property type="entry name" value="SDRFAMILY"/>
</dbReference>
<evidence type="ECO:0000313" key="2">
    <source>
        <dbReference type="EMBL" id="MYL97733.1"/>
    </source>
</evidence>
<dbReference type="SUPFAM" id="SSF51735">
    <property type="entry name" value="NAD(P)-binding Rossmann-fold domains"/>
    <property type="match status" value="1"/>
</dbReference>
<reference evidence="2 3" key="1">
    <citation type="submission" date="2019-12" db="EMBL/GenBank/DDBJ databases">
        <authorList>
            <person name="Feng G."/>
            <person name="Zhu H."/>
        </authorList>
    </citation>
    <scope>NUCLEOTIDE SEQUENCE [LARGE SCALE GENOMIC DNA]</scope>
    <source>
        <strain evidence="2 3">FGD1</strain>
    </source>
</reference>
<dbReference type="EMBL" id="WVTD01000004">
    <property type="protein sequence ID" value="MYL97733.1"/>
    <property type="molecule type" value="Genomic_DNA"/>
</dbReference>
<dbReference type="RefSeq" id="WP_160985445.1">
    <property type="nucleotide sequence ID" value="NZ_WVTD01000004.1"/>
</dbReference>
<dbReference type="PANTHER" id="PTHR42760:SF121">
    <property type="entry name" value="3-OXOACYL-(ACYL-CARRIER-PROTEIN) REDUCTASE"/>
    <property type="match status" value="1"/>
</dbReference>
<comment type="similarity">
    <text evidence="1">Belongs to the short-chain dehydrogenases/reductases (SDR) family.</text>
</comment>
<dbReference type="GO" id="GO:0016616">
    <property type="term" value="F:oxidoreductase activity, acting on the CH-OH group of donors, NAD or NADP as acceptor"/>
    <property type="evidence" value="ECO:0007669"/>
    <property type="project" value="TreeGrafter"/>
</dbReference>
<dbReference type="AlphaFoldDB" id="A0A7X4K7X1"/>
<dbReference type="PROSITE" id="PS00061">
    <property type="entry name" value="ADH_SHORT"/>
    <property type="match status" value="1"/>
</dbReference>
<accession>A0A7X4K7X1</accession>
<sequence length="263" mass="27813">MARTVESSVALVTGSARGIGKAIAARLAEDGHDLALNDIPANADLLEATAEELRSTGRKITTVLAEASKPAEVSAMVESTVAEHGELNVMVANAGIARVTSLLEMEADEWDQVLSVNLRGAFLSYQAAAKQMIAQGKGGKILGAASIVAFRPFALLAHYSASKWGVRGLTQAAAMEWAKHGITVNAYCPGIVGTDMWDLIDKKLSEEEGLQRGEALKKYSESILMGRVSVPEDVAKLVSFLASPDSDYMTGQSIMVDGGIQFS</sequence>
<dbReference type="PRINTS" id="PR00081">
    <property type="entry name" value="GDHRDH"/>
</dbReference>
<dbReference type="InterPro" id="IPR002347">
    <property type="entry name" value="SDR_fam"/>
</dbReference>
<organism evidence="2 3">
    <name type="scientific">Novosphingobium silvae</name>
    <dbReference type="NCBI Taxonomy" id="2692619"/>
    <lineage>
        <taxon>Bacteria</taxon>
        <taxon>Pseudomonadati</taxon>
        <taxon>Pseudomonadota</taxon>
        <taxon>Alphaproteobacteria</taxon>
        <taxon>Sphingomonadales</taxon>
        <taxon>Sphingomonadaceae</taxon>
        <taxon>Novosphingobium</taxon>
    </lineage>
</organism>
<dbReference type="GO" id="GO:0006633">
    <property type="term" value="P:fatty acid biosynthetic process"/>
    <property type="evidence" value="ECO:0007669"/>
    <property type="project" value="TreeGrafter"/>
</dbReference>
<dbReference type="InterPro" id="IPR020904">
    <property type="entry name" value="Sc_DH/Rdtase_CS"/>
</dbReference>
<name>A0A7X4K7X1_9SPHN</name>